<dbReference type="Pfam" id="PF02811">
    <property type="entry name" value="PHP"/>
    <property type="match status" value="1"/>
</dbReference>
<accession>A0A1G6TSA4</accession>
<evidence type="ECO:0000313" key="4">
    <source>
        <dbReference type="Proteomes" id="UP000199320"/>
    </source>
</evidence>
<dbReference type="RefSeq" id="WP_092930187.1">
    <property type="nucleotide sequence ID" value="NZ_FMZP01000018.1"/>
</dbReference>
<evidence type="ECO:0000313" key="5">
    <source>
        <dbReference type="Proteomes" id="UP000324021"/>
    </source>
</evidence>
<dbReference type="STRING" id="392421.SAMN04488694_1039"/>
<sequence length="234" mass="24532">MTGHAVGDRQPLTLRIDPHVHTSASYDGVTAPEELLEQARAVGLDGVVVTDHDTVDGAVRVAELAADRDLTVIVGCEVSTADGHLLAIGVDAAPAPGRPLAETARTVRAAGGVAVVPHPFQRSRHGARGAAIDDVDGVEVYNAHAVTNVRNRQAERFATGHDYPQFGGSDAHRPGNVGRAVTEVRLPAAATPTADAILESMRAGRTAAVGRRTTTWQYLTKVIGNAKRKTPSLL</sequence>
<evidence type="ECO:0000259" key="1">
    <source>
        <dbReference type="SMART" id="SM00481"/>
    </source>
</evidence>
<dbReference type="PANTHER" id="PTHR42924">
    <property type="entry name" value="EXONUCLEASE"/>
    <property type="match status" value="1"/>
</dbReference>
<proteinExistence type="predicted"/>
<name>A0A1G6TSA4_9EURY</name>
<evidence type="ECO:0000313" key="3">
    <source>
        <dbReference type="EMBL" id="SES98327.1"/>
    </source>
</evidence>
<gene>
    <name evidence="3" type="ORF">SAMN04488694_1039</name>
    <name evidence="2" type="ORF">SAMN05192552_101858</name>
</gene>
<dbReference type="Gene3D" id="3.20.20.140">
    <property type="entry name" value="Metal-dependent hydrolases"/>
    <property type="match status" value="1"/>
</dbReference>
<dbReference type="Proteomes" id="UP000324021">
    <property type="component" value="Unassembled WGS sequence"/>
</dbReference>
<protein>
    <submittedName>
        <fullName evidence="2">Predicted metal-dependent phosphoesterase TrpH, contains PHP domain</fullName>
    </submittedName>
</protein>
<dbReference type="SUPFAM" id="SSF89550">
    <property type="entry name" value="PHP domain-like"/>
    <property type="match status" value="1"/>
</dbReference>
<feature type="domain" description="Polymerase/histidinol phosphatase N-terminal" evidence="1">
    <location>
        <begin position="16"/>
        <end position="82"/>
    </location>
</feature>
<dbReference type="PANTHER" id="PTHR42924:SF3">
    <property type="entry name" value="POLYMERASE_HISTIDINOL PHOSPHATASE N-TERMINAL DOMAIN-CONTAINING PROTEIN"/>
    <property type="match status" value="1"/>
</dbReference>
<dbReference type="AlphaFoldDB" id="A0A1G6TSA4"/>
<keyword evidence="4" id="KW-1185">Reference proteome</keyword>
<dbReference type="InterPro" id="IPR052018">
    <property type="entry name" value="PHP_domain"/>
</dbReference>
<dbReference type="InterPro" id="IPR003141">
    <property type="entry name" value="Pol/His_phosphatase_N"/>
</dbReference>
<dbReference type="CDD" id="cd07432">
    <property type="entry name" value="PHP_HisPPase"/>
    <property type="match status" value="1"/>
</dbReference>
<dbReference type="SMART" id="SM00481">
    <property type="entry name" value="POLIIIAc"/>
    <property type="match status" value="1"/>
</dbReference>
<dbReference type="GO" id="GO:0004534">
    <property type="term" value="F:5'-3' RNA exonuclease activity"/>
    <property type="evidence" value="ECO:0007669"/>
    <property type="project" value="TreeGrafter"/>
</dbReference>
<dbReference type="OrthoDB" id="50465at2157"/>
<dbReference type="EMBL" id="FOIC01000003">
    <property type="protein sequence ID" value="SES98327.1"/>
    <property type="molecule type" value="Genomic_DNA"/>
</dbReference>
<dbReference type="Pfam" id="PF13263">
    <property type="entry name" value="PHP_C"/>
    <property type="match status" value="1"/>
</dbReference>
<dbReference type="Proteomes" id="UP000199320">
    <property type="component" value="Unassembled WGS sequence"/>
</dbReference>
<dbReference type="EMBL" id="FMZP01000018">
    <property type="protein sequence ID" value="SDD32042.1"/>
    <property type="molecule type" value="Genomic_DNA"/>
</dbReference>
<dbReference type="InterPro" id="IPR004013">
    <property type="entry name" value="PHP_dom"/>
</dbReference>
<dbReference type="GO" id="GO:0035312">
    <property type="term" value="F:5'-3' DNA exonuclease activity"/>
    <property type="evidence" value="ECO:0007669"/>
    <property type="project" value="TreeGrafter"/>
</dbReference>
<dbReference type="InterPro" id="IPR016195">
    <property type="entry name" value="Pol/histidinol_Pase-like"/>
</dbReference>
<reference evidence="4 5" key="1">
    <citation type="submission" date="2016-10" db="EMBL/GenBank/DDBJ databases">
        <authorList>
            <person name="Varghese N."/>
            <person name="Submissions S."/>
        </authorList>
    </citation>
    <scope>NUCLEOTIDE SEQUENCE [LARGE SCALE GENOMIC DNA]</scope>
    <source>
        <strain evidence="2 5">CDM_1</strain>
        <strain evidence="4">CDM_6</strain>
    </source>
</reference>
<dbReference type="NCBIfam" id="NF038032">
    <property type="entry name" value="CehA_McbA_metalo"/>
    <property type="match status" value="1"/>
</dbReference>
<reference evidence="3" key="2">
    <citation type="submission" date="2016-10" db="EMBL/GenBank/DDBJ databases">
        <authorList>
            <person name="de Groot N.N."/>
        </authorList>
    </citation>
    <scope>NUCLEOTIDE SEQUENCE [LARGE SCALE GENOMIC DNA]</scope>
    <source>
        <strain evidence="3">CDM_6</strain>
    </source>
</reference>
<organism evidence="2 5">
    <name type="scientific">Natrinema hispanicum</name>
    <dbReference type="NCBI Taxonomy" id="392421"/>
    <lineage>
        <taxon>Archaea</taxon>
        <taxon>Methanobacteriati</taxon>
        <taxon>Methanobacteriota</taxon>
        <taxon>Stenosarchaea group</taxon>
        <taxon>Halobacteria</taxon>
        <taxon>Halobacteriales</taxon>
        <taxon>Natrialbaceae</taxon>
        <taxon>Natrinema</taxon>
    </lineage>
</organism>
<evidence type="ECO:0000313" key="2">
    <source>
        <dbReference type="EMBL" id="SDD32042.1"/>
    </source>
</evidence>